<comment type="caution">
    <text evidence="4">The sequence shown here is derived from an EMBL/GenBank/DDBJ whole genome shotgun (WGS) entry which is preliminary data.</text>
</comment>
<protein>
    <recommendedName>
        <fullName evidence="6">Septation initiation network scaffold protein cdc11</fullName>
    </recommendedName>
</protein>
<feature type="compositionally biased region" description="Basic and acidic residues" evidence="3">
    <location>
        <begin position="573"/>
        <end position="583"/>
    </location>
</feature>
<proteinExistence type="predicted"/>
<accession>A0A8H5FHZ8</accession>
<dbReference type="InterPro" id="IPR052574">
    <property type="entry name" value="CDIRP"/>
</dbReference>
<dbReference type="SUPFAM" id="SSF52058">
    <property type="entry name" value="L domain-like"/>
    <property type="match status" value="1"/>
</dbReference>
<keyword evidence="5" id="KW-1185">Reference proteome</keyword>
<dbReference type="SMART" id="SM00365">
    <property type="entry name" value="LRR_SD22"/>
    <property type="match status" value="4"/>
</dbReference>
<gene>
    <name evidence="4" type="ORF">D9758_013588</name>
</gene>
<dbReference type="PROSITE" id="PS51450">
    <property type="entry name" value="LRR"/>
    <property type="match status" value="3"/>
</dbReference>
<organism evidence="4 5">
    <name type="scientific">Tetrapyrgos nigripes</name>
    <dbReference type="NCBI Taxonomy" id="182062"/>
    <lineage>
        <taxon>Eukaryota</taxon>
        <taxon>Fungi</taxon>
        <taxon>Dikarya</taxon>
        <taxon>Basidiomycota</taxon>
        <taxon>Agaricomycotina</taxon>
        <taxon>Agaricomycetes</taxon>
        <taxon>Agaricomycetidae</taxon>
        <taxon>Agaricales</taxon>
        <taxon>Marasmiineae</taxon>
        <taxon>Marasmiaceae</taxon>
        <taxon>Tetrapyrgos</taxon>
    </lineage>
</organism>
<name>A0A8H5FHZ8_9AGAR</name>
<evidence type="ECO:0008006" key="6">
    <source>
        <dbReference type="Google" id="ProtNLM"/>
    </source>
</evidence>
<feature type="compositionally biased region" description="Low complexity" evidence="3">
    <location>
        <begin position="829"/>
        <end position="842"/>
    </location>
</feature>
<feature type="compositionally biased region" description="Polar residues" evidence="3">
    <location>
        <begin position="246"/>
        <end position="255"/>
    </location>
</feature>
<dbReference type="InterPro" id="IPR032675">
    <property type="entry name" value="LRR_dom_sf"/>
</dbReference>
<feature type="region of interest" description="Disordered" evidence="3">
    <location>
        <begin position="101"/>
        <end position="132"/>
    </location>
</feature>
<feature type="compositionally biased region" description="Acidic residues" evidence="3">
    <location>
        <begin position="808"/>
        <end position="818"/>
    </location>
</feature>
<evidence type="ECO:0000256" key="2">
    <source>
        <dbReference type="ARBA" id="ARBA00022737"/>
    </source>
</evidence>
<feature type="compositionally biased region" description="Polar residues" evidence="3">
    <location>
        <begin position="169"/>
        <end position="179"/>
    </location>
</feature>
<dbReference type="GO" id="GO:0061499">
    <property type="term" value="C:outer plaque of mitotic spindle pole body"/>
    <property type="evidence" value="ECO:0007669"/>
    <property type="project" value="TreeGrafter"/>
</dbReference>
<feature type="region of interest" description="Disordered" evidence="3">
    <location>
        <begin position="807"/>
        <end position="861"/>
    </location>
</feature>
<dbReference type="InterPro" id="IPR003591">
    <property type="entry name" value="Leu-rich_rpt_typical-subtyp"/>
</dbReference>
<feature type="region of interest" description="Disordered" evidence="3">
    <location>
        <begin position="315"/>
        <end position="351"/>
    </location>
</feature>
<feature type="compositionally biased region" description="Basic residues" evidence="3">
    <location>
        <begin position="747"/>
        <end position="757"/>
    </location>
</feature>
<feature type="region of interest" description="Disordered" evidence="3">
    <location>
        <begin position="163"/>
        <end position="194"/>
    </location>
</feature>
<feature type="region of interest" description="Disordered" evidence="3">
    <location>
        <begin position="380"/>
        <end position="481"/>
    </location>
</feature>
<feature type="compositionally biased region" description="Polar residues" evidence="3">
    <location>
        <begin position="403"/>
        <end position="412"/>
    </location>
</feature>
<dbReference type="Gene3D" id="3.80.10.10">
    <property type="entry name" value="Ribonuclease Inhibitor"/>
    <property type="match status" value="2"/>
</dbReference>
<feature type="region of interest" description="Disordered" evidence="3">
    <location>
        <begin position="701"/>
        <end position="720"/>
    </location>
</feature>
<feature type="compositionally biased region" description="Basic and acidic residues" evidence="3">
    <location>
        <begin position="762"/>
        <end position="776"/>
    </location>
</feature>
<dbReference type="EMBL" id="JAACJM010000217">
    <property type="protein sequence ID" value="KAF5337481.1"/>
    <property type="molecule type" value="Genomic_DNA"/>
</dbReference>
<dbReference type="InterPro" id="IPR001611">
    <property type="entry name" value="Leu-rich_rpt"/>
</dbReference>
<dbReference type="GO" id="GO:1902412">
    <property type="term" value="P:regulation of mitotic cytokinesis"/>
    <property type="evidence" value="ECO:0007669"/>
    <property type="project" value="TreeGrafter"/>
</dbReference>
<feature type="compositionally biased region" description="Low complexity" evidence="3">
    <location>
        <begin position="413"/>
        <end position="428"/>
    </location>
</feature>
<feature type="compositionally biased region" description="Low complexity" evidence="3">
    <location>
        <begin position="850"/>
        <end position="861"/>
    </location>
</feature>
<feature type="compositionally biased region" description="Acidic residues" evidence="3">
    <location>
        <begin position="777"/>
        <end position="787"/>
    </location>
</feature>
<dbReference type="SMART" id="SM00369">
    <property type="entry name" value="LRR_TYP"/>
    <property type="match status" value="4"/>
</dbReference>
<dbReference type="Proteomes" id="UP000559256">
    <property type="component" value="Unassembled WGS sequence"/>
</dbReference>
<dbReference type="PANTHER" id="PTHR47566:SF1">
    <property type="entry name" value="PROTEIN NUD1"/>
    <property type="match status" value="1"/>
</dbReference>
<feature type="region of interest" description="Disordered" evidence="3">
    <location>
        <begin position="246"/>
        <end position="283"/>
    </location>
</feature>
<dbReference type="GO" id="GO:0031028">
    <property type="term" value="P:septation initiation signaling"/>
    <property type="evidence" value="ECO:0007669"/>
    <property type="project" value="TreeGrafter"/>
</dbReference>
<dbReference type="GO" id="GO:0035591">
    <property type="term" value="F:signaling adaptor activity"/>
    <property type="evidence" value="ECO:0007669"/>
    <property type="project" value="TreeGrafter"/>
</dbReference>
<feature type="region of interest" description="Disordered" evidence="3">
    <location>
        <begin position="553"/>
        <end position="589"/>
    </location>
</feature>
<evidence type="ECO:0000313" key="5">
    <source>
        <dbReference type="Proteomes" id="UP000559256"/>
    </source>
</evidence>
<evidence type="ECO:0000313" key="4">
    <source>
        <dbReference type="EMBL" id="KAF5337481.1"/>
    </source>
</evidence>
<keyword evidence="2" id="KW-0677">Repeat</keyword>
<reference evidence="4 5" key="1">
    <citation type="journal article" date="2020" name="ISME J.">
        <title>Uncovering the hidden diversity of litter-decomposition mechanisms in mushroom-forming fungi.</title>
        <authorList>
            <person name="Floudas D."/>
            <person name="Bentzer J."/>
            <person name="Ahren D."/>
            <person name="Johansson T."/>
            <person name="Persson P."/>
            <person name="Tunlid A."/>
        </authorList>
    </citation>
    <scope>NUCLEOTIDE SEQUENCE [LARGE SCALE GENOMIC DNA]</scope>
    <source>
        <strain evidence="4 5">CBS 291.85</strain>
    </source>
</reference>
<dbReference type="OrthoDB" id="7451790at2759"/>
<dbReference type="SUPFAM" id="SSF52047">
    <property type="entry name" value="RNI-like"/>
    <property type="match status" value="1"/>
</dbReference>
<evidence type="ECO:0000256" key="1">
    <source>
        <dbReference type="ARBA" id="ARBA00022614"/>
    </source>
</evidence>
<evidence type="ECO:0000256" key="3">
    <source>
        <dbReference type="SAM" id="MobiDB-lite"/>
    </source>
</evidence>
<keyword evidence="1" id="KW-0433">Leucine-rich repeat</keyword>
<sequence>MAGVQYRPAWQTAELEDEWVEEESEAIVDTDDLSTGTRSISFTAPLATTIHTINELETPSSNHTVGTFLVHEDVLSGPLLPKTPGRNKKANIKDFFTPMPLERMFDPPSPLPEPSLPSTSSPHPTSDKSQSDEIMETDLPDMISFHGRKPSLACQFTFSAPRDDEWLHPNNSSQPQAESTPAFPTRGAAQGATPSATPLRLFQFQYDTYTREHLSAMVDSIAVGSGSNTNDNSPTTFTHTLSKVSEVPTSHSISHLRSAKRVKLSPKTDYDGSQPAKPTVAVSRPRLYGKDYVGESQSLMQQIKHARDFSTISSVVSARPVSPGSSSDHEDSRQQEDDDSPAPARNTYTSSKYRLEAANLMAQLKNDMKSRKRVFSEDSESFYTANREPSLESRSQIPADPSPSDNNRLSVFSNPSSGRSPRASPRSLRSLDDDLASQASRITIGGRASSSSSTAPRHESDGLLVPPNPNQPSYPFSSIRSSTNEDLNRFVSSSTASGTTLTSSSVPSYVKHAGPVQIRTIAPSDVPALPDRMGDMMFDKVMMKWVKSSAQVTGSGDYLPTEESSEDPFVDIESIKDDSRSRDDDSEVLESYPHVGELSRVEEEQSEVEDEEEMELTSFETDMRVVDVMTGYEDRHQDDVTDSDEEEVGGFGQADISMVETVSDDEEEMVEMESSAYIESVSSEADNDTINASVINTNIPEAEWNPAPPTPNYQASNSTSVIRSAMKTSSMTPTSVLKDGSSPRYRTPLRRSKHRRSVSFSDGKRDGPIRGLLEKDEAGDEAGDGNGDEGQLPSVRSKRIADMMAALEDTDSQSDDTVELQPLTHRKPSTSAEASSSSSSRRVFSRSHRSPGPSNSRSSNANANATFLTECSFGVAHDRLVQVITDVEPFEPHWEGLSEIDLSSKGLESVARLKEFLPCLDYLKLNCNQLSWLSGVPGSVRTLCVASNSLTGVTSYHHLLNLENLDISRNQVDSLKQLSCLRHLRELKADGNSITSTEGLERMDGLVKLSLQGNRVRLIDLEEYRWSRLEMLNMSENGMESIVGLASLPCIIAVNLDNNHLPSLGIDGPMPRLKILRASGNRLTKLNTSHLPNLRTLYLDNNSLVSLQKMERLCKLENLSLRNQSGKGCQVLTRDIRDVKRLYLSGNALGDGFLTEACYNLVYLELAACRLTELPKGLSKLMPNVRVVNLNYNFLEDASGLEGLKRIRKLTIIGSRLKGTKGLIRLLKGMPEVEMLDFRMNPCTLGWYLPLLVKDVPGALQPSEARVGWQELDSKFRRDLPDEAYVGRLAYRGLVMKACPRIRMLDGVEVTEKERVKSEKLLVGILGRRR</sequence>
<dbReference type="PANTHER" id="PTHR47566">
    <property type="match status" value="1"/>
</dbReference>
<feature type="region of interest" description="Disordered" evidence="3">
    <location>
        <begin position="727"/>
        <end position="795"/>
    </location>
</feature>